<reference evidence="1 2" key="1">
    <citation type="journal article" date="2015" name="Genome Biol. Evol.">
        <title>Comparative Genomics of a Bacterivorous Green Alga Reveals Evolutionary Causalities and Consequences of Phago-Mixotrophic Mode of Nutrition.</title>
        <authorList>
            <person name="Burns J.A."/>
            <person name="Paasch A."/>
            <person name="Narechania A."/>
            <person name="Kim E."/>
        </authorList>
    </citation>
    <scope>NUCLEOTIDE SEQUENCE [LARGE SCALE GENOMIC DNA]</scope>
    <source>
        <strain evidence="1 2">PLY_AMNH</strain>
    </source>
</reference>
<protein>
    <submittedName>
        <fullName evidence="1">Uncharacterized protein</fullName>
    </submittedName>
</protein>
<keyword evidence="2" id="KW-1185">Reference proteome</keyword>
<comment type="caution">
    <text evidence="1">The sequence shown here is derived from an EMBL/GenBank/DDBJ whole genome shotgun (WGS) entry which is preliminary data.</text>
</comment>
<sequence length="186" mass="20334">MSGGNILQLPDKQWSVERVSSLEGHWLRVSVFLATADGGTVKKNLPLLPANTDENLRISFAGAAPAAGGNTPVYVLTTGERAHEHMAVRLDAENMLISSVAPPYTARKTRLDELVRRTGTRAAATAYSSFLNEMWRNSVYEDFWKCPEKSGDEFCILDDSIDTEMGGTGVLPTGVSSNFFENSVIY</sequence>
<dbReference type="AlphaFoldDB" id="A0AAE0EW96"/>
<dbReference type="Proteomes" id="UP001190700">
    <property type="component" value="Unassembled WGS sequence"/>
</dbReference>
<evidence type="ECO:0000313" key="2">
    <source>
        <dbReference type="Proteomes" id="UP001190700"/>
    </source>
</evidence>
<name>A0AAE0EW96_9CHLO</name>
<evidence type="ECO:0000313" key="1">
    <source>
        <dbReference type="EMBL" id="KAK3242976.1"/>
    </source>
</evidence>
<gene>
    <name evidence="1" type="ORF">CYMTET_47363</name>
</gene>
<accession>A0AAE0EW96</accession>
<dbReference type="EMBL" id="LGRX02033098">
    <property type="protein sequence ID" value="KAK3242976.1"/>
    <property type="molecule type" value="Genomic_DNA"/>
</dbReference>
<organism evidence="1 2">
    <name type="scientific">Cymbomonas tetramitiformis</name>
    <dbReference type="NCBI Taxonomy" id="36881"/>
    <lineage>
        <taxon>Eukaryota</taxon>
        <taxon>Viridiplantae</taxon>
        <taxon>Chlorophyta</taxon>
        <taxon>Pyramimonadophyceae</taxon>
        <taxon>Pyramimonadales</taxon>
        <taxon>Pyramimonadaceae</taxon>
        <taxon>Cymbomonas</taxon>
    </lineage>
</organism>
<proteinExistence type="predicted"/>